<evidence type="ECO:0000256" key="1">
    <source>
        <dbReference type="ARBA" id="ARBA00004651"/>
    </source>
</evidence>
<evidence type="ECO:0000256" key="11">
    <source>
        <dbReference type="SAM" id="MobiDB-lite"/>
    </source>
</evidence>
<dbReference type="GO" id="GO:0004930">
    <property type="term" value="F:G protein-coupled receptor activity"/>
    <property type="evidence" value="ECO:0007669"/>
    <property type="project" value="UniProtKB-KW"/>
</dbReference>
<gene>
    <name evidence="14" type="ORF">JOB18_039138</name>
</gene>
<protein>
    <submittedName>
        <fullName evidence="14">Extracellular calcium-sensing receptor-like</fullName>
    </submittedName>
</protein>
<keyword evidence="15" id="KW-1185">Reference proteome</keyword>
<evidence type="ECO:0000256" key="9">
    <source>
        <dbReference type="ARBA" id="ARBA00023180"/>
    </source>
</evidence>
<reference evidence="14 15" key="1">
    <citation type="journal article" date="2021" name="Sci. Rep.">
        <title>Chromosome anchoring in Senegalese sole (Solea senegalensis) reveals sex-associated markers and genome rearrangements in flatfish.</title>
        <authorList>
            <person name="Guerrero-Cozar I."/>
            <person name="Gomez-Garrido J."/>
            <person name="Berbel C."/>
            <person name="Martinez-Blanch J.F."/>
            <person name="Alioto T."/>
            <person name="Claros M.G."/>
            <person name="Gagnaire P.A."/>
            <person name="Manchado M."/>
        </authorList>
    </citation>
    <scope>NUCLEOTIDE SEQUENCE [LARGE SCALE GENOMIC DNA]</scope>
    <source>
        <strain evidence="14">Sse05_10M</strain>
    </source>
</reference>
<dbReference type="GO" id="GO:0046983">
    <property type="term" value="F:protein dimerization activity"/>
    <property type="evidence" value="ECO:0007669"/>
    <property type="project" value="InterPro"/>
</dbReference>
<keyword evidence="5" id="KW-1133">Transmembrane helix</keyword>
<feature type="region of interest" description="Disordered" evidence="11">
    <location>
        <begin position="162"/>
        <end position="181"/>
    </location>
</feature>
<dbReference type="FunFam" id="3.40.50.2300:FF:000067">
    <property type="entry name" value="Olfactory receptor C family, h1"/>
    <property type="match status" value="1"/>
</dbReference>
<keyword evidence="10" id="KW-0807">Transducer</keyword>
<evidence type="ECO:0000256" key="3">
    <source>
        <dbReference type="ARBA" id="ARBA00022692"/>
    </source>
</evidence>
<dbReference type="GO" id="GO:0005886">
    <property type="term" value="C:plasma membrane"/>
    <property type="evidence" value="ECO:0007669"/>
    <property type="project" value="UniProtKB-SubCell"/>
</dbReference>
<evidence type="ECO:0000256" key="10">
    <source>
        <dbReference type="ARBA" id="ARBA00023224"/>
    </source>
</evidence>
<evidence type="ECO:0000256" key="7">
    <source>
        <dbReference type="ARBA" id="ARBA00023136"/>
    </source>
</evidence>
<keyword evidence="6" id="KW-0297">G-protein coupled receptor</keyword>
<evidence type="ECO:0000313" key="15">
    <source>
        <dbReference type="Proteomes" id="UP000693946"/>
    </source>
</evidence>
<keyword evidence="9" id="KW-0325">Glycoprotein</keyword>
<evidence type="ECO:0000313" key="14">
    <source>
        <dbReference type="EMBL" id="KAG7453376.1"/>
    </source>
</evidence>
<feature type="domain" description="Receptor ligand binding region" evidence="12">
    <location>
        <begin position="348"/>
        <end position="715"/>
    </location>
</feature>
<dbReference type="AlphaFoldDB" id="A0AAV6PC75"/>
<dbReference type="Pfam" id="PF01094">
    <property type="entry name" value="ANF_receptor"/>
    <property type="match status" value="1"/>
</dbReference>
<dbReference type="InterPro" id="IPR008906">
    <property type="entry name" value="HATC_C_dom"/>
</dbReference>
<dbReference type="InterPro" id="IPR000068">
    <property type="entry name" value="GPCR_3_Ca_sens_rcpt-rel"/>
</dbReference>
<name>A0AAV6PC75_SOLSE</name>
<keyword evidence="8 14" id="KW-0675">Receptor</keyword>
<dbReference type="FunFam" id="3.40.50.2300:FF:000016">
    <property type="entry name" value="Taste 1 receptor member 2"/>
    <property type="match status" value="1"/>
</dbReference>
<evidence type="ECO:0000256" key="6">
    <source>
        <dbReference type="ARBA" id="ARBA00023040"/>
    </source>
</evidence>
<sequence length="716" mass="79697">MGQEQLHLKQDVATRWNSTFYMLKRFIEVKDTVISTLALINTPLSPLSTEEWGIVRETVDIIKPFEEVTVEMSAERFVTASKVILIARGLQRIVARHQRNPSIHEPVQKLVDSLMAEMHKRFSKVEQIENLADATCLDPRFKKQAFVNNRAADDAVKRITAAAAAHNHPSHSEEEEEEGQYPAAAASAGAMFWEDFDDRVANTRASTSSDSATSSTLTASMMEMRAYIAEPLRPRTSDPLAWWRMCSPVFKNLCEVMKKRLCIVATSVPSERIFSKTGQIITGRRNRLSAPRSLKGQFHLNGIHKTGDVILGGLFAVNTISIDPDLSFTSEPQTSDCYGFDIVGFRLAQTMAFAIDEINRNSNLLPNVTLGYSLYDNCAQLGIGFRAALTLVSGQEEQVTLEENCVGTPPVLGIVGGASSRRSIAISTVLGLYSMPLVSYYATCSCLSDRKKFPSFFRTIPSDAFQVNAMIQILKHFGWTWAGLLINDSDYGFHAARSFHSDLGPVGGGCLAYTEILSRGDDPAEVRRIVDVMRKSTARVVIVFANNFMINLMKEVVRQNVTGLQWIVSAAWTSAAVLQTPHFMPYLGGTLGIAIRRGEIPGFRDFLLQIRPDPHHNNTVGNSMVNQFWEHTFQCRFAPPPAGWVETGGELCTGQEVIENVETDFLDVSNLRPEYNVYKAVYALAYALDDMLHCEPGRGPFSNDTCAHLQRMEPWQ</sequence>
<accession>A0AAV6PC75</accession>
<evidence type="ECO:0000256" key="4">
    <source>
        <dbReference type="ARBA" id="ARBA00022729"/>
    </source>
</evidence>
<proteinExistence type="predicted"/>
<dbReference type="PANTHER" id="PTHR24061:SF418">
    <property type="entry name" value="C-FAMILY ODORANT RECEPTOR OLFCQ19-RELATED"/>
    <property type="match status" value="1"/>
</dbReference>
<dbReference type="Pfam" id="PF05699">
    <property type="entry name" value="Dimer_Tnp_hAT"/>
    <property type="match status" value="1"/>
</dbReference>
<keyword evidence="3" id="KW-0812">Transmembrane</keyword>
<feature type="domain" description="HAT C-terminal dimerisation" evidence="13">
    <location>
        <begin position="223"/>
        <end position="289"/>
    </location>
</feature>
<dbReference type="Proteomes" id="UP000693946">
    <property type="component" value="Unassembled WGS sequence"/>
</dbReference>
<comment type="caution">
    <text evidence="14">The sequence shown here is derived from an EMBL/GenBank/DDBJ whole genome shotgun (WGS) entry which is preliminary data.</text>
</comment>
<comment type="subcellular location">
    <subcellularLocation>
        <location evidence="1">Cell membrane</location>
        <topology evidence="1">Multi-pass membrane protein</topology>
    </subcellularLocation>
</comment>
<evidence type="ECO:0000259" key="13">
    <source>
        <dbReference type="Pfam" id="PF05699"/>
    </source>
</evidence>
<dbReference type="PANTHER" id="PTHR24061">
    <property type="entry name" value="CALCIUM-SENSING RECEPTOR-RELATED"/>
    <property type="match status" value="1"/>
</dbReference>
<dbReference type="InterPro" id="IPR001828">
    <property type="entry name" value="ANF_lig-bd_rcpt"/>
</dbReference>
<evidence type="ECO:0000256" key="8">
    <source>
        <dbReference type="ARBA" id="ARBA00023170"/>
    </source>
</evidence>
<evidence type="ECO:0000256" key="2">
    <source>
        <dbReference type="ARBA" id="ARBA00022475"/>
    </source>
</evidence>
<keyword evidence="2" id="KW-1003">Cell membrane</keyword>
<dbReference type="EMBL" id="JAGKHQ010001915">
    <property type="protein sequence ID" value="KAG7453376.1"/>
    <property type="molecule type" value="Genomic_DNA"/>
</dbReference>
<organism evidence="14 15">
    <name type="scientific">Solea senegalensis</name>
    <name type="common">Senegalese sole</name>
    <dbReference type="NCBI Taxonomy" id="28829"/>
    <lineage>
        <taxon>Eukaryota</taxon>
        <taxon>Metazoa</taxon>
        <taxon>Chordata</taxon>
        <taxon>Craniata</taxon>
        <taxon>Vertebrata</taxon>
        <taxon>Euteleostomi</taxon>
        <taxon>Actinopterygii</taxon>
        <taxon>Neopterygii</taxon>
        <taxon>Teleostei</taxon>
        <taxon>Neoteleostei</taxon>
        <taxon>Acanthomorphata</taxon>
        <taxon>Carangaria</taxon>
        <taxon>Pleuronectiformes</taxon>
        <taxon>Pleuronectoidei</taxon>
        <taxon>Soleidae</taxon>
        <taxon>Solea</taxon>
    </lineage>
</organism>
<feature type="non-terminal residue" evidence="14">
    <location>
        <position position="716"/>
    </location>
</feature>
<evidence type="ECO:0000259" key="12">
    <source>
        <dbReference type="Pfam" id="PF01094"/>
    </source>
</evidence>
<keyword evidence="4" id="KW-0732">Signal</keyword>
<keyword evidence="7" id="KW-0472">Membrane</keyword>
<evidence type="ECO:0000256" key="5">
    <source>
        <dbReference type="ARBA" id="ARBA00022989"/>
    </source>
</evidence>